<evidence type="ECO:0000256" key="8">
    <source>
        <dbReference type="ARBA" id="ARBA00023065"/>
    </source>
</evidence>
<proteinExistence type="predicted"/>
<evidence type="ECO:0000313" key="14">
    <source>
        <dbReference type="EMBL" id="MCF3945531.1"/>
    </source>
</evidence>
<keyword evidence="10" id="KW-0407">Ion channel</keyword>
<organism evidence="14 15">
    <name type="scientific">Acidiphilium iwatense</name>
    <dbReference type="NCBI Taxonomy" id="768198"/>
    <lineage>
        <taxon>Bacteria</taxon>
        <taxon>Pseudomonadati</taxon>
        <taxon>Pseudomonadota</taxon>
        <taxon>Alphaproteobacteria</taxon>
        <taxon>Acetobacterales</taxon>
        <taxon>Acidocellaceae</taxon>
        <taxon>Acidiphilium</taxon>
    </lineage>
</organism>
<dbReference type="SUPFAM" id="SSF81324">
    <property type="entry name" value="Voltage-gated potassium channels"/>
    <property type="match status" value="1"/>
</dbReference>
<dbReference type="Gene3D" id="2.60.40.1400">
    <property type="entry name" value="G protein-activated inward rectifier potassium channel 1"/>
    <property type="match status" value="1"/>
</dbReference>
<sequence length="253" mass="27518">MTMRLSALLGLMAATIVLINLVFGTIYTIIGGVAGARPGDFGDGVFFSVQTFSTTGYGALYPKSVLANSVASIEIIFGLLATALATGLLFARLSRPQARVIFSRIAVVHPYQGVPTLMFRVANQRRNLLTDARISVTLLRDEEDEDGNTMRRLIDLALERAYSPAFALSWTVMHRITEASPLFGVDLAAMQQGNMIFLCVLTGLDDTLLATVVARNAYGAGDVRFGVHFADIFDRAPDGSFAIDYTQFHQIIE</sequence>
<dbReference type="PANTHER" id="PTHR11767:SF102">
    <property type="entry name" value="INWARDLY RECTIFYING POTASSIUM CHANNEL 1, ISOFORM F"/>
    <property type="match status" value="1"/>
</dbReference>
<dbReference type="InterPro" id="IPR041647">
    <property type="entry name" value="IRK_C"/>
</dbReference>
<dbReference type="Gene3D" id="1.10.287.70">
    <property type="match status" value="1"/>
</dbReference>
<evidence type="ECO:0000256" key="7">
    <source>
        <dbReference type="ARBA" id="ARBA00022989"/>
    </source>
</evidence>
<keyword evidence="7 11" id="KW-1133">Transmembrane helix</keyword>
<dbReference type="SUPFAM" id="SSF81296">
    <property type="entry name" value="E set domains"/>
    <property type="match status" value="1"/>
</dbReference>
<dbReference type="RefSeq" id="WP_235702931.1">
    <property type="nucleotide sequence ID" value="NZ_JAKGBZ010000003.1"/>
</dbReference>
<reference evidence="14 15" key="1">
    <citation type="submission" date="2022-01" db="EMBL/GenBank/DDBJ databases">
        <authorList>
            <person name="Won M."/>
            <person name="Kim S.-J."/>
            <person name="Kwon S.-W."/>
        </authorList>
    </citation>
    <scope>NUCLEOTIDE SEQUENCE [LARGE SCALE GENOMIC DNA]</scope>
    <source>
        <strain evidence="14 15">KCTC 23505</strain>
    </source>
</reference>
<evidence type="ECO:0000256" key="5">
    <source>
        <dbReference type="ARBA" id="ARBA00022882"/>
    </source>
</evidence>
<keyword evidence="8" id="KW-0406">Ion transport</keyword>
<protein>
    <submittedName>
        <fullName evidence="14">Ion channel</fullName>
    </submittedName>
</protein>
<comment type="subcellular location">
    <subcellularLocation>
        <location evidence="1">Membrane</location>
        <topology evidence="1">Multi-pass membrane protein</topology>
    </subcellularLocation>
</comment>
<name>A0ABS9DS08_9PROT</name>
<dbReference type="Pfam" id="PF07885">
    <property type="entry name" value="Ion_trans_2"/>
    <property type="match status" value="1"/>
</dbReference>
<evidence type="ECO:0000256" key="9">
    <source>
        <dbReference type="ARBA" id="ARBA00023136"/>
    </source>
</evidence>
<evidence type="ECO:0000259" key="12">
    <source>
        <dbReference type="Pfam" id="PF07885"/>
    </source>
</evidence>
<comment type="caution">
    <text evidence="14">The sequence shown here is derived from an EMBL/GenBank/DDBJ whole genome shotgun (WGS) entry which is preliminary data.</text>
</comment>
<evidence type="ECO:0000313" key="15">
    <source>
        <dbReference type="Proteomes" id="UP001521209"/>
    </source>
</evidence>
<dbReference type="InterPro" id="IPR013518">
    <property type="entry name" value="K_chnl_inward-rec_Kir_cyto"/>
</dbReference>
<accession>A0ABS9DS08</accession>
<evidence type="ECO:0000259" key="13">
    <source>
        <dbReference type="Pfam" id="PF17655"/>
    </source>
</evidence>
<feature type="domain" description="Potassium channel" evidence="12">
    <location>
        <begin position="16"/>
        <end position="93"/>
    </location>
</feature>
<keyword evidence="9 11" id="KW-0472">Membrane</keyword>
<evidence type="ECO:0000256" key="10">
    <source>
        <dbReference type="ARBA" id="ARBA00023303"/>
    </source>
</evidence>
<evidence type="ECO:0000256" key="2">
    <source>
        <dbReference type="ARBA" id="ARBA00022448"/>
    </source>
</evidence>
<dbReference type="PRINTS" id="PR01320">
    <property type="entry name" value="KIRCHANNEL"/>
</dbReference>
<feature type="domain" description="Inward rectifier potassium channel C-terminal" evidence="13">
    <location>
        <begin position="100"/>
        <end position="252"/>
    </location>
</feature>
<keyword evidence="4 11" id="KW-0812">Transmembrane</keyword>
<dbReference type="InterPro" id="IPR016449">
    <property type="entry name" value="K_chnl_inward-rec_Kir"/>
</dbReference>
<dbReference type="EMBL" id="JAKGBZ010000003">
    <property type="protein sequence ID" value="MCF3945531.1"/>
    <property type="molecule type" value="Genomic_DNA"/>
</dbReference>
<keyword evidence="15" id="KW-1185">Reference proteome</keyword>
<keyword evidence="3" id="KW-0633">Potassium transport</keyword>
<feature type="transmembrane region" description="Helical" evidence="11">
    <location>
        <begin position="70"/>
        <end position="91"/>
    </location>
</feature>
<gene>
    <name evidence="14" type="ORF">L2A60_02380</name>
</gene>
<keyword evidence="2" id="KW-0813">Transport</keyword>
<evidence type="ECO:0000256" key="4">
    <source>
        <dbReference type="ARBA" id="ARBA00022692"/>
    </source>
</evidence>
<evidence type="ECO:0000256" key="6">
    <source>
        <dbReference type="ARBA" id="ARBA00022958"/>
    </source>
</evidence>
<evidence type="ECO:0000256" key="3">
    <source>
        <dbReference type="ARBA" id="ARBA00022538"/>
    </source>
</evidence>
<dbReference type="PANTHER" id="PTHR11767">
    <property type="entry name" value="INWARD RECTIFIER POTASSIUM CHANNEL"/>
    <property type="match status" value="1"/>
</dbReference>
<keyword evidence="5" id="KW-0851">Voltage-gated channel</keyword>
<dbReference type="Proteomes" id="UP001521209">
    <property type="component" value="Unassembled WGS sequence"/>
</dbReference>
<dbReference type="InterPro" id="IPR014756">
    <property type="entry name" value="Ig_E-set"/>
</dbReference>
<keyword evidence="6" id="KW-0630">Potassium</keyword>
<evidence type="ECO:0000256" key="11">
    <source>
        <dbReference type="SAM" id="Phobius"/>
    </source>
</evidence>
<dbReference type="Pfam" id="PF17655">
    <property type="entry name" value="IRK_C"/>
    <property type="match status" value="1"/>
</dbReference>
<evidence type="ECO:0000256" key="1">
    <source>
        <dbReference type="ARBA" id="ARBA00004141"/>
    </source>
</evidence>
<dbReference type="InterPro" id="IPR013099">
    <property type="entry name" value="K_chnl_dom"/>
</dbReference>